<name>A0ABY2QL35_9SPHN</name>
<keyword evidence="5" id="KW-1185">Reference proteome</keyword>
<dbReference type="Proteomes" id="UP000308038">
    <property type="component" value="Unassembled WGS sequence"/>
</dbReference>
<dbReference type="RefSeq" id="WP_136450812.1">
    <property type="nucleotide sequence ID" value="NZ_SSTI01000002.1"/>
</dbReference>
<evidence type="ECO:0000313" key="5">
    <source>
        <dbReference type="Proteomes" id="UP000308038"/>
    </source>
</evidence>
<organism evidence="4 5">
    <name type="scientific">Sphingomonas olei</name>
    <dbReference type="NCBI Taxonomy" id="1886787"/>
    <lineage>
        <taxon>Bacteria</taxon>
        <taxon>Pseudomonadati</taxon>
        <taxon>Pseudomonadota</taxon>
        <taxon>Alphaproteobacteria</taxon>
        <taxon>Sphingomonadales</taxon>
        <taxon>Sphingomonadaceae</taxon>
        <taxon>Sphingomonas</taxon>
    </lineage>
</organism>
<gene>
    <name evidence="3" type="primary">ureF</name>
    <name evidence="4" type="ORF">E5988_04075</name>
</gene>
<evidence type="ECO:0000313" key="4">
    <source>
        <dbReference type="EMBL" id="THG41683.1"/>
    </source>
</evidence>
<sequence>MKLAAQTIGPDVGRLARLLQFADSTLPVGAFSFSQGLESAVQLHIVTDADSLRDYLTLILRQAAHMDGVALLHACRAAARGDYAALLAADSALWIRRVGEEQQMMLARMGKKFAELASAIAPSPLLTRWLDDIRSNATPGCLPVAQGIVLTGLGAHEAEAFAVHQYGLASMILNAALRLMRIDHVATQRLLFEAQAATHDQYRGARALELEEMSSFAPVFEVVVAHHTRTHLRLFMN</sequence>
<proteinExistence type="inferred from homology"/>
<comment type="caution">
    <text evidence="4">The sequence shown here is derived from an EMBL/GenBank/DDBJ whole genome shotgun (WGS) entry which is preliminary data.</text>
</comment>
<dbReference type="EMBL" id="SSTI01000002">
    <property type="protein sequence ID" value="THG41683.1"/>
    <property type="molecule type" value="Genomic_DNA"/>
</dbReference>
<keyword evidence="1 3" id="KW-0996">Nickel insertion</keyword>
<reference evidence="4 5" key="1">
    <citation type="submission" date="2019-04" db="EMBL/GenBank/DDBJ databases">
        <title>Microbes associate with the intestines of laboratory mice.</title>
        <authorList>
            <person name="Navarre W."/>
            <person name="Wong E."/>
            <person name="Huang K.C."/>
            <person name="Tropini C."/>
            <person name="Ng K."/>
            <person name="Yu B."/>
        </authorList>
    </citation>
    <scope>NUCLEOTIDE SEQUENCE [LARGE SCALE GENOMIC DNA]</scope>
    <source>
        <strain evidence="4 5">NM83_B4-11</strain>
    </source>
</reference>
<comment type="subcellular location">
    <subcellularLocation>
        <location evidence="3">Cytoplasm</location>
    </subcellularLocation>
</comment>
<keyword evidence="3" id="KW-0963">Cytoplasm</keyword>
<evidence type="ECO:0000256" key="2">
    <source>
        <dbReference type="ARBA" id="ARBA00023186"/>
    </source>
</evidence>
<protein>
    <recommendedName>
        <fullName evidence="3">Urease accessory protein UreF</fullName>
    </recommendedName>
</protein>
<dbReference type="HAMAP" id="MF_01385">
    <property type="entry name" value="UreF"/>
    <property type="match status" value="1"/>
</dbReference>
<dbReference type="PANTHER" id="PTHR33620:SF1">
    <property type="entry name" value="UREASE ACCESSORY PROTEIN F"/>
    <property type="match status" value="1"/>
</dbReference>
<comment type="subunit">
    <text evidence="3">UreD, UreF and UreG form a complex that acts as a GTP-hydrolysis-dependent molecular chaperone, activating the urease apoprotein by helping to assemble the nickel containing metallocenter of UreC. The UreE protein probably delivers the nickel.</text>
</comment>
<evidence type="ECO:0000256" key="1">
    <source>
        <dbReference type="ARBA" id="ARBA00022988"/>
    </source>
</evidence>
<dbReference type="Gene3D" id="1.10.4190.10">
    <property type="entry name" value="Urease accessory protein UreF"/>
    <property type="match status" value="1"/>
</dbReference>
<dbReference type="InterPro" id="IPR038277">
    <property type="entry name" value="UreF_sf"/>
</dbReference>
<dbReference type="Pfam" id="PF01730">
    <property type="entry name" value="UreF"/>
    <property type="match status" value="1"/>
</dbReference>
<dbReference type="PANTHER" id="PTHR33620">
    <property type="entry name" value="UREASE ACCESSORY PROTEIN F"/>
    <property type="match status" value="1"/>
</dbReference>
<keyword evidence="2 3" id="KW-0143">Chaperone</keyword>
<comment type="similarity">
    <text evidence="3">Belongs to the UreF family.</text>
</comment>
<dbReference type="PIRSF" id="PIRSF009467">
    <property type="entry name" value="Ureas_acces_UreF"/>
    <property type="match status" value="1"/>
</dbReference>
<accession>A0ABY2QL35</accession>
<comment type="function">
    <text evidence="3">Required for maturation of urease via the functional incorporation of the urease nickel metallocenter.</text>
</comment>
<dbReference type="InterPro" id="IPR002639">
    <property type="entry name" value="UreF"/>
</dbReference>
<evidence type="ECO:0000256" key="3">
    <source>
        <dbReference type="HAMAP-Rule" id="MF_01385"/>
    </source>
</evidence>